<evidence type="ECO:0000313" key="5">
    <source>
        <dbReference type="EMBL" id="CBY36268.1"/>
    </source>
</evidence>
<feature type="region of interest" description="Disordered" evidence="4">
    <location>
        <begin position="311"/>
        <end position="331"/>
    </location>
</feature>
<dbReference type="PANTHER" id="PTHR24186">
    <property type="entry name" value="PROTEIN PHOSPHATASE 1 REGULATORY SUBUNIT"/>
    <property type="match status" value="1"/>
</dbReference>
<reference evidence="5" key="1">
    <citation type="journal article" date="2010" name="Science">
        <title>Plasticity of animal genome architecture unmasked by rapid evolution of a pelagic tunicate.</title>
        <authorList>
            <person name="Denoeud F."/>
            <person name="Henriet S."/>
            <person name="Mungpakdee S."/>
            <person name="Aury J.M."/>
            <person name="Da Silva C."/>
            <person name="Brinkmann H."/>
            <person name="Mikhaleva J."/>
            <person name="Olsen L.C."/>
            <person name="Jubin C."/>
            <person name="Canestro C."/>
            <person name="Bouquet J.M."/>
            <person name="Danks G."/>
            <person name="Poulain J."/>
            <person name="Campsteijn C."/>
            <person name="Adamski M."/>
            <person name="Cross I."/>
            <person name="Yadetie F."/>
            <person name="Muffato M."/>
            <person name="Louis A."/>
            <person name="Butcher S."/>
            <person name="Tsagkogeorga G."/>
            <person name="Konrad A."/>
            <person name="Singh S."/>
            <person name="Jensen M.F."/>
            <person name="Cong E.H."/>
            <person name="Eikeseth-Otteraa H."/>
            <person name="Noel B."/>
            <person name="Anthouard V."/>
            <person name="Porcel B.M."/>
            <person name="Kachouri-Lafond R."/>
            <person name="Nishino A."/>
            <person name="Ugolini M."/>
            <person name="Chourrout P."/>
            <person name="Nishida H."/>
            <person name="Aasland R."/>
            <person name="Huzurbazar S."/>
            <person name="Westhof E."/>
            <person name="Delsuc F."/>
            <person name="Lehrach H."/>
            <person name="Reinhardt R."/>
            <person name="Weissenbach J."/>
            <person name="Roy S.W."/>
            <person name="Artiguenave F."/>
            <person name="Postlethwait J.H."/>
            <person name="Manak J.R."/>
            <person name="Thompson E.M."/>
            <person name="Jaillon O."/>
            <person name="Du Pasquier L."/>
            <person name="Boudinot P."/>
            <person name="Liberles D.A."/>
            <person name="Volff J.N."/>
            <person name="Philippe H."/>
            <person name="Lenhard B."/>
            <person name="Roest Crollius H."/>
            <person name="Wincker P."/>
            <person name="Chourrout D."/>
        </authorList>
    </citation>
    <scope>NUCLEOTIDE SEQUENCE [LARGE SCALE GENOMIC DNA]</scope>
</reference>
<dbReference type="InterPro" id="IPR002110">
    <property type="entry name" value="Ankyrin_rpt"/>
</dbReference>
<name>E4YLA7_OIKDI</name>
<proteinExistence type="predicted"/>
<evidence type="ECO:0000256" key="4">
    <source>
        <dbReference type="SAM" id="MobiDB-lite"/>
    </source>
</evidence>
<dbReference type="EMBL" id="FN654748">
    <property type="protein sequence ID" value="CBY36268.1"/>
    <property type="molecule type" value="Genomic_DNA"/>
</dbReference>
<dbReference type="SMART" id="SM00248">
    <property type="entry name" value="ANK"/>
    <property type="match status" value="3"/>
</dbReference>
<accession>E4YLA7</accession>
<feature type="compositionally biased region" description="Low complexity" evidence="4">
    <location>
        <begin position="480"/>
        <end position="506"/>
    </location>
</feature>
<evidence type="ECO:0000256" key="3">
    <source>
        <dbReference type="PROSITE-ProRule" id="PRU00023"/>
    </source>
</evidence>
<feature type="region of interest" description="Disordered" evidence="4">
    <location>
        <begin position="605"/>
        <end position="629"/>
    </location>
</feature>
<sequence>MSKRENSLPILRQSLGTPKVSGGILQKLQGLPNEQKNNGIERRTRSVDFGLSRIDKRQRDLSSGDIVFAKVQSNSNLRSMSNMSLDMHVIALFDSIKVGKTEALLSYEKADLEEIRDADGNSVLHVAALCGHVRIVEKLKFICPKLFKITNPEGLTAVGLACKHGKLRVLQWMLLNFSDKLLNDSKPNLLQVIKNFQIKFFNLPLANYLLPNYGNFGPKYFTDDAGNSLIHIATAHGSTKCVQVLISSDVKFQSKNAAGKTPREMAQDNNQPVILGYLSMAETVAHLKAELLSLTSRIYVNQITQTEEETRAAPVATRRVSPHQVESDEDDLEDELVQIMKDGSQLDSRQSLPASQQRMTSSMIYAESATSEVHSVQADFFRTYLGDEDSIRASVIPASMAGSHYEPTSRQFLYSPTITECANEEQMETKTEMRKKISMLGPKLVSPKRTLGSGPVLVGKLEAVPEKSQAGVRSTPKKISSSGSDRPSLSSTLTPISTPTSTLPKPTKLRTKTRPAPQQTHRQTVHDVRDLTHSKQLAIVAPTFKVPAINENSSTSQFDYTPQQSKRPSAAGSLNNLLAMSEKSVSFEHINSELVFFNIPFKKRSSESLPNKQSSAQTDKKIFKKKTTRQISFSKRARAELLRIFTRSTTNPIQTAPAKLPKQ</sequence>
<evidence type="ECO:0000256" key="1">
    <source>
        <dbReference type="ARBA" id="ARBA00022737"/>
    </source>
</evidence>
<dbReference type="AlphaFoldDB" id="E4YLA7"/>
<protein>
    <submittedName>
        <fullName evidence="5">Uncharacterized protein</fullName>
    </submittedName>
</protein>
<dbReference type="Proteomes" id="UP000011014">
    <property type="component" value="Unassembled WGS sequence"/>
</dbReference>
<dbReference type="SUPFAM" id="SSF48403">
    <property type="entry name" value="Ankyrin repeat"/>
    <property type="match status" value="1"/>
</dbReference>
<dbReference type="PROSITE" id="PS50088">
    <property type="entry name" value="ANK_REPEAT"/>
    <property type="match status" value="1"/>
</dbReference>
<feature type="region of interest" description="Disordered" evidence="4">
    <location>
        <begin position="466"/>
        <end position="527"/>
    </location>
</feature>
<evidence type="ECO:0000256" key="2">
    <source>
        <dbReference type="ARBA" id="ARBA00023043"/>
    </source>
</evidence>
<keyword evidence="1" id="KW-0677">Repeat</keyword>
<keyword evidence="2 3" id="KW-0040">ANK repeat</keyword>
<dbReference type="Pfam" id="PF00023">
    <property type="entry name" value="Ank"/>
    <property type="match status" value="1"/>
</dbReference>
<feature type="compositionally biased region" description="Polar residues" evidence="4">
    <location>
        <begin position="607"/>
        <end position="617"/>
    </location>
</feature>
<dbReference type="InterPro" id="IPR036770">
    <property type="entry name" value="Ankyrin_rpt-contain_sf"/>
</dbReference>
<feature type="repeat" description="ANK" evidence="3">
    <location>
        <begin position="225"/>
        <end position="257"/>
    </location>
</feature>
<gene>
    <name evidence="5" type="ORF">GSOID_T00028756001</name>
</gene>
<dbReference type="GO" id="GO:0005886">
    <property type="term" value="C:plasma membrane"/>
    <property type="evidence" value="ECO:0007669"/>
    <property type="project" value="TreeGrafter"/>
</dbReference>
<dbReference type="PANTHER" id="PTHR24186:SF46">
    <property type="entry name" value="PROTEIN ACCELERATED CELL DEATH 6-LIKE"/>
    <property type="match status" value="1"/>
</dbReference>
<dbReference type="Gene3D" id="1.25.40.20">
    <property type="entry name" value="Ankyrin repeat-containing domain"/>
    <property type="match status" value="2"/>
</dbReference>
<organism evidence="5">
    <name type="scientific">Oikopleura dioica</name>
    <name type="common">Tunicate</name>
    <dbReference type="NCBI Taxonomy" id="34765"/>
    <lineage>
        <taxon>Eukaryota</taxon>
        <taxon>Metazoa</taxon>
        <taxon>Chordata</taxon>
        <taxon>Tunicata</taxon>
        <taxon>Appendicularia</taxon>
        <taxon>Copelata</taxon>
        <taxon>Oikopleuridae</taxon>
        <taxon>Oikopleura</taxon>
    </lineage>
</organism>